<dbReference type="Pfam" id="PF00892">
    <property type="entry name" value="EamA"/>
    <property type="match status" value="2"/>
</dbReference>
<dbReference type="EnsemblBacteria" id="ABC23697">
    <property type="protein sequence ID" value="ABC23697"/>
    <property type="gene ID" value="Rru_A2900"/>
</dbReference>
<feature type="transmembrane region" description="Helical" evidence="6">
    <location>
        <begin position="47"/>
        <end position="67"/>
    </location>
</feature>
<feature type="domain" description="EamA" evidence="7">
    <location>
        <begin position="163"/>
        <end position="299"/>
    </location>
</feature>
<feature type="transmembrane region" description="Helical" evidence="6">
    <location>
        <begin position="137"/>
        <end position="160"/>
    </location>
</feature>
<name>Q2RQ98_RHORT</name>
<accession>Q2RQ98</accession>
<evidence type="ECO:0000256" key="5">
    <source>
        <dbReference type="ARBA" id="ARBA00023136"/>
    </source>
</evidence>
<feature type="domain" description="EamA" evidence="7">
    <location>
        <begin position="14"/>
        <end position="148"/>
    </location>
</feature>
<feature type="transmembrane region" description="Helical" evidence="6">
    <location>
        <begin position="104"/>
        <end position="125"/>
    </location>
</feature>
<dbReference type="PATRIC" id="fig|269796.9.peg.3009"/>
<dbReference type="InterPro" id="IPR050638">
    <property type="entry name" value="AA-Vitamin_Transporters"/>
</dbReference>
<feature type="transmembrane region" description="Helical" evidence="6">
    <location>
        <begin position="224"/>
        <end position="245"/>
    </location>
</feature>
<evidence type="ECO:0000256" key="3">
    <source>
        <dbReference type="ARBA" id="ARBA00022692"/>
    </source>
</evidence>
<dbReference type="PhylomeDB" id="Q2RQ98"/>
<keyword evidence="4 6" id="KW-1133">Transmembrane helix</keyword>
<protein>
    <recommendedName>
        <fullName evidence="7">EamA domain-containing protein</fullName>
    </recommendedName>
</protein>
<feature type="transmembrane region" description="Helical" evidence="6">
    <location>
        <begin position="257"/>
        <end position="276"/>
    </location>
</feature>
<dbReference type="HOGENOM" id="CLU_033863_4_4_5"/>
<evidence type="ECO:0000313" key="8">
    <source>
        <dbReference type="EMBL" id="ABC23697.1"/>
    </source>
</evidence>
<sequence>MASMPSLRDRVFSAYGLLILPQFLWATNAIVGKIAAQHAIPPVALAFWRWVLAFAFLLPFAWSALVADRAKLRAHWPMVLVLGALSAGAYNALMYAALATSTAINVTLVASAMPVVMALLARVWLGERLNGRQGLGIVISALGVVVVVARGDITVLLSLALNRGDLLMLLAMASWSVYSVLLRRHPLGLKPVSLLAGQIGAGVLVLVPIYAWERAGGAVLPLDLTTAWVLPYTAIFPAIFAFYFWNRGVAAVGPSIAGVYTNLMPILTALLAVWLLGEEFAWYHMAGLALILGGIAFVTGLPRRRAGA</sequence>
<reference evidence="8 9" key="1">
    <citation type="journal article" date="2011" name="Stand. Genomic Sci.">
        <title>Complete genome sequence of Rhodospirillum rubrum type strain (S1).</title>
        <authorList>
            <person name="Munk A.C."/>
            <person name="Copeland A."/>
            <person name="Lucas S."/>
            <person name="Lapidus A."/>
            <person name="Del Rio T.G."/>
            <person name="Barry K."/>
            <person name="Detter J.C."/>
            <person name="Hammon N."/>
            <person name="Israni S."/>
            <person name="Pitluck S."/>
            <person name="Brettin T."/>
            <person name="Bruce D."/>
            <person name="Han C."/>
            <person name="Tapia R."/>
            <person name="Gilna P."/>
            <person name="Schmutz J."/>
            <person name="Larimer F."/>
            <person name="Land M."/>
            <person name="Kyrpides N.C."/>
            <person name="Mavromatis K."/>
            <person name="Richardson P."/>
            <person name="Rohde M."/>
            <person name="Goker M."/>
            <person name="Klenk H.P."/>
            <person name="Zhang Y."/>
            <person name="Roberts G.P."/>
            <person name="Reslewic S."/>
            <person name="Schwartz D.C."/>
        </authorList>
    </citation>
    <scope>NUCLEOTIDE SEQUENCE [LARGE SCALE GENOMIC DNA]</scope>
    <source>
        <strain evidence="9">ATCC 11170 / ATH 1.1.1 / DSM 467 / LMG 4362 / NCIMB 8255 / S1</strain>
    </source>
</reference>
<feature type="transmembrane region" description="Helical" evidence="6">
    <location>
        <begin position="12"/>
        <end position="35"/>
    </location>
</feature>
<dbReference type="AlphaFoldDB" id="Q2RQ98"/>
<dbReference type="EMBL" id="CP000230">
    <property type="protein sequence ID" value="ABC23697.1"/>
    <property type="molecule type" value="Genomic_DNA"/>
</dbReference>
<feature type="transmembrane region" description="Helical" evidence="6">
    <location>
        <begin position="282"/>
        <end position="301"/>
    </location>
</feature>
<evidence type="ECO:0000256" key="6">
    <source>
        <dbReference type="SAM" id="Phobius"/>
    </source>
</evidence>
<dbReference type="PANTHER" id="PTHR32322">
    <property type="entry name" value="INNER MEMBRANE TRANSPORTER"/>
    <property type="match status" value="1"/>
</dbReference>
<dbReference type="STRING" id="269796.Rru_A2900"/>
<evidence type="ECO:0000259" key="7">
    <source>
        <dbReference type="Pfam" id="PF00892"/>
    </source>
</evidence>
<dbReference type="InterPro" id="IPR037185">
    <property type="entry name" value="EmrE-like"/>
</dbReference>
<dbReference type="SUPFAM" id="SSF103481">
    <property type="entry name" value="Multidrug resistance efflux transporter EmrE"/>
    <property type="match status" value="2"/>
</dbReference>
<dbReference type="eggNOG" id="COG0697">
    <property type="taxonomic scope" value="Bacteria"/>
</dbReference>
<dbReference type="RefSeq" id="WP_011390650.1">
    <property type="nucleotide sequence ID" value="NC_007643.1"/>
</dbReference>
<dbReference type="Gene3D" id="1.10.3730.20">
    <property type="match status" value="2"/>
</dbReference>
<keyword evidence="9" id="KW-1185">Reference proteome</keyword>
<feature type="transmembrane region" description="Helical" evidence="6">
    <location>
        <begin position="194"/>
        <end position="212"/>
    </location>
</feature>
<gene>
    <name evidence="8" type="ordered locus">Rru_A2900</name>
</gene>
<comment type="similarity">
    <text evidence="2">Belongs to the EamA transporter family.</text>
</comment>
<keyword evidence="3 6" id="KW-0812">Transmembrane</keyword>
<comment type="subcellular location">
    <subcellularLocation>
        <location evidence="1">Membrane</location>
        <topology evidence="1">Multi-pass membrane protein</topology>
    </subcellularLocation>
</comment>
<evidence type="ECO:0000256" key="2">
    <source>
        <dbReference type="ARBA" id="ARBA00007362"/>
    </source>
</evidence>
<organism evidence="8 9">
    <name type="scientific">Rhodospirillum rubrum (strain ATCC 11170 / ATH 1.1.1 / DSM 467 / LMG 4362 / NCIMB 8255 / S1)</name>
    <dbReference type="NCBI Taxonomy" id="269796"/>
    <lineage>
        <taxon>Bacteria</taxon>
        <taxon>Pseudomonadati</taxon>
        <taxon>Pseudomonadota</taxon>
        <taxon>Alphaproteobacteria</taxon>
        <taxon>Rhodospirillales</taxon>
        <taxon>Rhodospirillaceae</taxon>
        <taxon>Rhodospirillum</taxon>
    </lineage>
</organism>
<dbReference type="GO" id="GO:0016020">
    <property type="term" value="C:membrane"/>
    <property type="evidence" value="ECO:0007669"/>
    <property type="project" value="UniProtKB-SubCell"/>
</dbReference>
<keyword evidence="5 6" id="KW-0472">Membrane</keyword>
<evidence type="ECO:0000256" key="4">
    <source>
        <dbReference type="ARBA" id="ARBA00022989"/>
    </source>
</evidence>
<feature type="transmembrane region" description="Helical" evidence="6">
    <location>
        <begin position="79"/>
        <end position="98"/>
    </location>
</feature>
<dbReference type="KEGG" id="rru:Rru_A2900"/>
<evidence type="ECO:0000313" key="9">
    <source>
        <dbReference type="Proteomes" id="UP000001929"/>
    </source>
</evidence>
<dbReference type="Proteomes" id="UP000001929">
    <property type="component" value="Chromosome"/>
</dbReference>
<feature type="transmembrane region" description="Helical" evidence="6">
    <location>
        <begin position="166"/>
        <end position="182"/>
    </location>
</feature>
<evidence type="ECO:0000256" key="1">
    <source>
        <dbReference type="ARBA" id="ARBA00004141"/>
    </source>
</evidence>
<dbReference type="InterPro" id="IPR000620">
    <property type="entry name" value="EamA_dom"/>
</dbReference>
<proteinExistence type="inferred from homology"/>
<dbReference type="PANTHER" id="PTHR32322:SF2">
    <property type="entry name" value="EAMA DOMAIN-CONTAINING PROTEIN"/>
    <property type="match status" value="1"/>
</dbReference>